<dbReference type="PANTHER" id="PTHR43649:SF12">
    <property type="entry name" value="DIACETYLCHITOBIOSE BINDING PROTEIN DASA"/>
    <property type="match status" value="1"/>
</dbReference>
<protein>
    <submittedName>
        <fullName evidence="2">Extracellular solute-binding protein</fullName>
    </submittedName>
</protein>
<dbReference type="InterPro" id="IPR050490">
    <property type="entry name" value="Bact_solute-bd_prot1"/>
</dbReference>
<organism evidence="2 3">
    <name type="scientific">Occultella glacieicola</name>
    <dbReference type="NCBI Taxonomy" id="2518684"/>
    <lineage>
        <taxon>Bacteria</taxon>
        <taxon>Bacillati</taxon>
        <taxon>Actinomycetota</taxon>
        <taxon>Actinomycetes</taxon>
        <taxon>Micrococcales</taxon>
        <taxon>Ruaniaceae</taxon>
        <taxon>Occultella</taxon>
    </lineage>
</organism>
<dbReference type="Gene3D" id="3.40.190.10">
    <property type="entry name" value="Periplasmic binding protein-like II"/>
    <property type="match status" value="2"/>
</dbReference>
<evidence type="ECO:0000256" key="1">
    <source>
        <dbReference type="SAM" id="SignalP"/>
    </source>
</evidence>
<dbReference type="Proteomes" id="UP000504882">
    <property type="component" value="Unassembled WGS sequence"/>
</dbReference>
<sequence>MRRTLRVTAAAAAITLLAACGAGGEGSSDGREELELWFWGATPAQRAALEENLVDAYNASQDEYTLTVTFNERVDSNIQTALAANEGPDIVYGSGPSFVSPFAQSGKLLNLDEYSEQYGWQDRLLAPIYESGTVDGSLYAVANSINTVGIFYNQAVLDDLGVGVPTTIEELETALAAAQDAGLYPSVTGNKGWQPVNENYSSMFLTAVAGPDAMHDVLTGAASWTDQPYVDAVQMSADWYENGYLGGGQYTNLNFLESMQLLSDGQSPFFFGPTLAFQFAAEFFNTENGNVDDLGFIPFPTVGAELESPLYTLATTASFSINAQSEHPDAAAEVIDHMLTEDFMSTMTAQWPGYWGVPLAGVELDPAQFDGLSAAYVTALVDILTATEEGRFGYFTGTFFPPQTQQALVDIDTVWTGQADAETFLTGIETTFAAELADGAVPPIPAP</sequence>
<keyword evidence="1" id="KW-0732">Signal</keyword>
<feature type="signal peptide" evidence="1">
    <location>
        <begin position="1"/>
        <end position="18"/>
    </location>
</feature>
<accession>A0ABY2E5T5</accession>
<feature type="chain" id="PRO_5045581882" evidence="1">
    <location>
        <begin position="19"/>
        <end position="447"/>
    </location>
</feature>
<dbReference type="InterPro" id="IPR006059">
    <property type="entry name" value="SBP"/>
</dbReference>
<evidence type="ECO:0000313" key="3">
    <source>
        <dbReference type="Proteomes" id="UP000504882"/>
    </source>
</evidence>
<dbReference type="PROSITE" id="PS51257">
    <property type="entry name" value="PROKAR_LIPOPROTEIN"/>
    <property type="match status" value="1"/>
</dbReference>
<gene>
    <name evidence="2" type="ORF">EXU48_09530</name>
</gene>
<dbReference type="PANTHER" id="PTHR43649">
    <property type="entry name" value="ARABINOSE-BINDING PROTEIN-RELATED"/>
    <property type="match status" value="1"/>
</dbReference>
<proteinExistence type="predicted"/>
<dbReference type="SUPFAM" id="SSF53850">
    <property type="entry name" value="Periplasmic binding protein-like II"/>
    <property type="match status" value="1"/>
</dbReference>
<comment type="caution">
    <text evidence="2">The sequence shown here is derived from an EMBL/GenBank/DDBJ whole genome shotgun (WGS) entry which is preliminary data.</text>
</comment>
<dbReference type="Pfam" id="PF01547">
    <property type="entry name" value="SBP_bac_1"/>
    <property type="match status" value="1"/>
</dbReference>
<reference evidence="2 3" key="1">
    <citation type="submission" date="2019-03" db="EMBL/GenBank/DDBJ databases">
        <title>Genomic features of bacteria from cold environments.</title>
        <authorList>
            <person name="Shen L."/>
        </authorList>
    </citation>
    <scope>NUCLEOTIDE SEQUENCE [LARGE SCALE GENOMIC DNA]</scope>
    <source>
        <strain evidence="3">T3246-1</strain>
    </source>
</reference>
<evidence type="ECO:0000313" key="2">
    <source>
        <dbReference type="EMBL" id="TDE95168.1"/>
    </source>
</evidence>
<dbReference type="EMBL" id="SMNA01000004">
    <property type="protein sequence ID" value="TDE95168.1"/>
    <property type="molecule type" value="Genomic_DNA"/>
</dbReference>
<name>A0ABY2E5T5_9MICO</name>
<keyword evidence="3" id="KW-1185">Reference proteome</keyword>